<dbReference type="Proteomes" id="UP000252797">
    <property type="component" value="Unassembled WGS sequence"/>
</dbReference>
<dbReference type="RefSeq" id="WP_113845685.1">
    <property type="nucleotide sequence ID" value="NZ_JBHKAX010000002.1"/>
</dbReference>
<protein>
    <submittedName>
        <fullName evidence="1">Uncharacterized protein</fullName>
    </submittedName>
</protein>
<proteinExistence type="predicted"/>
<dbReference type="AlphaFoldDB" id="A0A367CDN1"/>
<organism evidence="1 2">
    <name type="scientific">Enterococcus durans</name>
    <dbReference type="NCBI Taxonomy" id="53345"/>
    <lineage>
        <taxon>Bacteria</taxon>
        <taxon>Bacillati</taxon>
        <taxon>Bacillota</taxon>
        <taxon>Bacilli</taxon>
        <taxon>Lactobacillales</taxon>
        <taxon>Enterococcaceae</taxon>
        <taxon>Enterococcus</taxon>
    </lineage>
</organism>
<dbReference type="EMBL" id="LEPB01000004">
    <property type="protein sequence ID" value="RCA10759.1"/>
    <property type="molecule type" value="Genomic_DNA"/>
</dbReference>
<comment type="caution">
    <text evidence="1">The sequence shown here is derived from an EMBL/GenBank/DDBJ whole genome shotgun (WGS) entry which is preliminary data.</text>
</comment>
<gene>
    <name evidence="1" type="ORF">EA71_01512</name>
</gene>
<reference evidence="1 2" key="1">
    <citation type="submission" date="2015-06" db="EMBL/GenBank/DDBJ databases">
        <title>The Genome Sequence of Enterococcus durans 4EA1.</title>
        <authorList>
            <consortium name="The Broad Institute Genomics Platform"/>
            <consortium name="The Broad Institute Genome Sequencing Center for Infectious Disease"/>
            <person name="Earl A.M."/>
            <person name="Van Tyne D."/>
            <person name="Lebreton F."/>
            <person name="Saavedra J.T."/>
            <person name="Gilmore M.S."/>
            <person name="Manson Mcguire A."/>
            <person name="Clock S."/>
            <person name="Crupain M."/>
            <person name="Rangan U."/>
            <person name="Young S."/>
            <person name="Abouelleil A."/>
            <person name="Cao P."/>
            <person name="Chapman S.B."/>
            <person name="Griggs A."/>
            <person name="Priest M."/>
            <person name="Shea T."/>
            <person name="Wortman J."/>
            <person name="Nusbaum C."/>
            <person name="Birren B."/>
        </authorList>
    </citation>
    <scope>NUCLEOTIDE SEQUENCE [LARGE SCALE GENOMIC DNA]</scope>
    <source>
        <strain evidence="1 2">4EA1</strain>
    </source>
</reference>
<accession>A0A367CDN1</accession>
<name>A0A367CDN1_9ENTE</name>
<sequence length="125" mass="14679">MYLWNLNIEKFLVQLKNDKAVRNVFPCSFPQTDRLVALYKHYAEEAQAIVDCDPVADDFLPTVKKLLDLDARLNYLLVEMLTASVDDTYSEVMEEFERYYQSGYLELNLSLPFTKYCLIYSLQII</sequence>
<evidence type="ECO:0000313" key="2">
    <source>
        <dbReference type="Proteomes" id="UP000252797"/>
    </source>
</evidence>
<evidence type="ECO:0000313" key="1">
    <source>
        <dbReference type="EMBL" id="RCA10759.1"/>
    </source>
</evidence>